<dbReference type="AlphaFoldDB" id="A0A151XEQ1"/>
<evidence type="ECO:0000313" key="1">
    <source>
        <dbReference type="EMBL" id="KYQ58862.1"/>
    </source>
</evidence>
<dbReference type="EMBL" id="KQ982234">
    <property type="protein sequence ID" value="KYQ58862.1"/>
    <property type="molecule type" value="Genomic_DNA"/>
</dbReference>
<gene>
    <name evidence="1" type="ORF">ALC60_02133</name>
</gene>
<name>A0A151XEQ1_9HYME</name>
<protein>
    <submittedName>
        <fullName evidence="1">Uncharacterized protein</fullName>
    </submittedName>
</protein>
<proteinExistence type="predicted"/>
<reference evidence="1 2" key="1">
    <citation type="submission" date="2015-09" db="EMBL/GenBank/DDBJ databases">
        <title>Trachymyrmex zeteki WGS genome.</title>
        <authorList>
            <person name="Nygaard S."/>
            <person name="Hu H."/>
            <person name="Boomsma J."/>
            <person name="Zhang G."/>
        </authorList>
    </citation>
    <scope>NUCLEOTIDE SEQUENCE [LARGE SCALE GENOMIC DNA]</scope>
    <source>
        <strain evidence="1">Tzet28-1</strain>
        <tissue evidence="1">Whole body</tissue>
    </source>
</reference>
<dbReference type="Proteomes" id="UP000075809">
    <property type="component" value="Unassembled WGS sequence"/>
</dbReference>
<evidence type="ECO:0000313" key="2">
    <source>
        <dbReference type="Proteomes" id="UP000075809"/>
    </source>
</evidence>
<accession>A0A151XEQ1</accession>
<sequence>MADHRANVEDIVFENIRNVDPEHLKHIIDEVFEEMEIDFEEIMDQESSDEEVLSDDTGCASDLSEYNMDHVEKHVSSPEIRALNIRTKHCMIQCYYTTGGTYTVCASCIINISDTDIDINTENSELYRCTDLREWYKRRINLLYVQNDNAGHFAWIKNLSRLVRSQITRNKNKKFFCDRPDCYHELVLHFGMATGLRKCKIIIKKQPLHLA</sequence>
<keyword evidence="2" id="KW-1185">Reference proteome</keyword>
<organism evidence="1 2">
    <name type="scientific">Mycetomoellerius zeteki</name>
    <dbReference type="NCBI Taxonomy" id="64791"/>
    <lineage>
        <taxon>Eukaryota</taxon>
        <taxon>Metazoa</taxon>
        <taxon>Ecdysozoa</taxon>
        <taxon>Arthropoda</taxon>
        <taxon>Hexapoda</taxon>
        <taxon>Insecta</taxon>
        <taxon>Pterygota</taxon>
        <taxon>Neoptera</taxon>
        <taxon>Endopterygota</taxon>
        <taxon>Hymenoptera</taxon>
        <taxon>Apocrita</taxon>
        <taxon>Aculeata</taxon>
        <taxon>Formicoidea</taxon>
        <taxon>Formicidae</taxon>
        <taxon>Myrmicinae</taxon>
        <taxon>Mycetomoellerius</taxon>
    </lineage>
</organism>